<dbReference type="KEGG" id="tso:IZ6_10090"/>
<gene>
    <name evidence="2" type="ORF">IZ6_10090</name>
</gene>
<dbReference type="InterPro" id="IPR019285">
    <property type="entry name" value="DUF2336"/>
</dbReference>
<organism evidence="2 3">
    <name type="scientific">Terrihabitans soli</name>
    <dbReference type="NCBI Taxonomy" id="708113"/>
    <lineage>
        <taxon>Bacteria</taxon>
        <taxon>Pseudomonadati</taxon>
        <taxon>Pseudomonadota</taxon>
        <taxon>Alphaproteobacteria</taxon>
        <taxon>Hyphomicrobiales</taxon>
        <taxon>Terrihabitans</taxon>
    </lineage>
</organism>
<dbReference type="AlphaFoldDB" id="A0A6S6QJ40"/>
<accession>A0A6S6QJ40</accession>
<proteinExistence type="predicted"/>
<dbReference type="Pfam" id="PF10098">
    <property type="entry name" value="DUF2336"/>
    <property type="match status" value="1"/>
</dbReference>
<evidence type="ECO:0000313" key="3">
    <source>
        <dbReference type="Proteomes" id="UP000515317"/>
    </source>
</evidence>
<dbReference type="Proteomes" id="UP000515317">
    <property type="component" value="Chromosome"/>
</dbReference>
<evidence type="ECO:0000313" key="2">
    <source>
        <dbReference type="EMBL" id="BCJ90274.1"/>
    </source>
</evidence>
<feature type="region of interest" description="Disordered" evidence="1">
    <location>
        <begin position="337"/>
        <end position="377"/>
    </location>
</feature>
<reference evidence="2 3" key="1">
    <citation type="submission" date="2020-08" db="EMBL/GenBank/DDBJ databases">
        <title>Genome sequence of Rhizobiales bacterium strain IZ6.</title>
        <authorList>
            <person name="Nakai R."/>
            <person name="Naganuma T."/>
        </authorList>
    </citation>
    <scope>NUCLEOTIDE SEQUENCE [LARGE SCALE GENOMIC DNA]</scope>
    <source>
        <strain evidence="2 3">IZ6</strain>
    </source>
</reference>
<name>A0A6S6QJ40_9HYPH</name>
<keyword evidence="3" id="KW-1185">Reference proteome</keyword>
<evidence type="ECO:0008006" key="4">
    <source>
        <dbReference type="Google" id="ProtNLM"/>
    </source>
</evidence>
<protein>
    <recommendedName>
        <fullName evidence="4">DUF2336 domain-containing protein</fullName>
    </recommendedName>
</protein>
<sequence length="377" mass="40251">MRGTPTVTDSNFRLLGLQRLVSEHGLDVQATVLRVATDLFCQSRTHAPADIARYTDLALALLDQVDAATRNAVADKLSRLPNAPEKVLKRLLDDNDIAVSSAVLAHSPALKLENLTAFLAQCGAGEAAAVARRTDIDADTVRTLTGHASILVTEALLENHALSFDASSAALLIARAAKEPSLTKIIFGHPGFHAADFAPLYPRAPDAVRTDIRLALAERAPRVMPPVLFEAVSALNEAVTALDRERIAAALVKALRLDPAGIGRVLEDETGEVFVMALAAAGIKRPLAINLLLVLAPKSVRLSVERIFAAADIHETTSRRVAREIVSAVAGERRTGTQASFEPFMHPSGTPMRSGAARRALTKPQQATRRPDIIGKA</sequence>
<evidence type="ECO:0000256" key="1">
    <source>
        <dbReference type="SAM" id="MobiDB-lite"/>
    </source>
</evidence>
<dbReference type="EMBL" id="AP023361">
    <property type="protein sequence ID" value="BCJ90274.1"/>
    <property type="molecule type" value="Genomic_DNA"/>
</dbReference>